<evidence type="ECO:0000313" key="2">
    <source>
        <dbReference type="Proteomes" id="UP001183410"/>
    </source>
</evidence>
<keyword evidence="2" id="KW-1185">Reference proteome</keyword>
<accession>A0ABU2JKR7</accession>
<comment type="caution">
    <text evidence="1">The sequence shown here is derived from an EMBL/GenBank/DDBJ whole genome shotgun (WGS) entry which is preliminary data.</text>
</comment>
<evidence type="ECO:0000313" key="1">
    <source>
        <dbReference type="EMBL" id="MDT0265565.1"/>
    </source>
</evidence>
<name>A0ABU2JKR7_9ACTN</name>
<dbReference type="Pfam" id="PF19820">
    <property type="entry name" value="DUF6303"/>
    <property type="match status" value="1"/>
</dbReference>
<sequence>MSNAPAYTALLAFRSCGTLRPAPFWNLTVAVCPGRVSEWPSHAWPADTEIPSLADREHALAALGFTITRGEEWRWTEDVCTYHGDQLTHVTLLAAVTVQPLGGGAG</sequence>
<organism evidence="1 2">
    <name type="scientific">Streptomyces chisholmiae</name>
    <dbReference type="NCBI Taxonomy" id="3075540"/>
    <lineage>
        <taxon>Bacteria</taxon>
        <taxon>Bacillati</taxon>
        <taxon>Actinomycetota</taxon>
        <taxon>Actinomycetes</taxon>
        <taxon>Kitasatosporales</taxon>
        <taxon>Streptomycetaceae</taxon>
        <taxon>Streptomyces</taxon>
    </lineage>
</organism>
<protein>
    <submittedName>
        <fullName evidence="1">DUF6303 family protein</fullName>
    </submittedName>
</protein>
<dbReference type="Proteomes" id="UP001183410">
    <property type="component" value="Unassembled WGS sequence"/>
</dbReference>
<dbReference type="EMBL" id="JAVREO010000002">
    <property type="protein sequence ID" value="MDT0265565.1"/>
    <property type="molecule type" value="Genomic_DNA"/>
</dbReference>
<dbReference type="RefSeq" id="WP_311664994.1">
    <property type="nucleotide sequence ID" value="NZ_JAVREO010000002.1"/>
</dbReference>
<gene>
    <name evidence="1" type="ORF">RM844_04585</name>
</gene>
<dbReference type="InterPro" id="IPR046270">
    <property type="entry name" value="DUF6303"/>
</dbReference>
<proteinExistence type="predicted"/>
<reference evidence="2" key="1">
    <citation type="submission" date="2023-07" db="EMBL/GenBank/DDBJ databases">
        <title>30 novel species of actinomycetes from the DSMZ collection.</title>
        <authorList>
            <person name="Nouioui I."/>
        </authorList>
    </citation>
    <scope>NUCLEOTIDE SEQUENCE [LARGE SCALE GENOMIC DNA]</scope>
    <source>
        <strain evidence="2">DSM 44915</strain>
    </source>
</reference>